<accession>A0A562KD96</accession>
<dbReference type="Proteomes" id="UP000316624">
    <property type="component" value="Unassembled WGS sequence"/>
</dbReference>
<protein>
    <recommendedName>
        <fullName evidence="3">Holin</fullName>
    </recommendedName>
</protein>
<evidence type="ECO:0008006" key="3">
    <source>
        <dbReference type="Google" id="ProtNLM"/>
    </source>
</evidence>
<dbReference type="AlphaFoldDB" id="A0A562KD96"/>
<name>A0A562KD96_SPHWJ</name>
<sequence length="110" mass="12021">MDIRTFLQNAPEVVGSLSPSLIGSAVAQAWKPGLSWRHRFLQWIVGSTVSFYATRAIIAFTGWNDFVAQSIAFGIALLAFDATPRIARAVIDTLTSVPGRVADRFLPNKD</sequence>
<organism evidence="1 2">
    <name type="scientific">Sphingobium wenxiniae (strain DSM 21828 / CGMCC 1.7748 / JZ-1)</name>
    <dbReference type="NCBI Taxonomy" id="595605"/>
    <lineage>
        <taxon>Bacteria</taxon>
        <taxon>Pseudomonadati</taxon>
        <taxon>Pseudomonadota</taxon>
        <taxon>Alphaproteobacteria</taxon>
        <taxon>Sphingomonadales</taxon>
        <taxon>Sphingomonadaceae</taxon>
        <taxon>Sphingobium</taxon>
    </lineage>
</organism>
<evidence type="ECO:0000313" key="1">
    <source>
        <dbReference type="EMBL" id="TWH93193.1"/>
    </source>
</evidence>
<reference evidence="1 2" key="1">
    <citation type="journal article" date="2015" name="Stand. Genomic Sci.">
        <title>Genomic Encyclopedia of Bacterial and Archaeal Type Strains, Phase III: the genomes of soil and plant-associated and newly described type strains.</title>
        <authorList>
            <person name="Whitman W.B."/>
            <person name="Woyke T."/>
            <person name="Klenk H.P."/>
            <person name="Zhou Y."/>
            <person name="Lilburn T.G."/>
            <person name="Beck B.J."/>
            <person name="De Vos P."/>
            <person name="Vandamme P."/>
            <person name="Eisen J.A."/>
            <person name="Garrity G."/>
            <person name="Hugenholtz P."/>
            <person name="Kyrpides N.C."/>
        </authorList>
    </citation>
    <scope>NUCLEOTIDE SEQUENCE [LARGE SCALE GENOMIC DNA]</scope>
    <source>
        <strain evidence="1 2">CGMCC 1.7748</strain>
    </source>
</reference>
<dbReference type="EMBL" id="VLKK01000007">
    <property type="protein sequence ID" value="TWH93193.1"/>
    <property type="molecule type" value="Genomic_DNA"/>
</dbReference>
<evidence type="ECO:0000313" key="2">
    <source>
        <dbReference type="Proteomes" id="UP000316624"/>
    </source>
</evidence>
<gene>
    <name evidence="1" type="ORF">IQ35_02100</name>
</gene>
<dbReference type="RefSeq" id="WP_145073319.1">
    <property type="nucleotide sequence ID" value="NZ_JACIIY010000006.1"/>
</dbReference>
<proteinExistence type="predicted"/>
<keyword evidence="2" id="KW-1185">Reference proteome</keyword>
<comment type="caution">
    <text evidence="1">The sequence shown here is derived from an EMBL/GenBank/DDBJ whole genome shotgun (WGS) entry which is preliminary data.</text>
</comment>